<dbReference type="EMBL" id="CM023481">
    <property type="protein sequence ID" value="KAH6947886.1"/>
    <property type="molecule type" value="Genomic_DNA"/>
</dbReference>
<reference evidence="1" key="1">
    <citation type="submission" date="2020-05" db="EMBL/GenBank/DDBJ databases">
        <title>Large-scale comparative analyses of tick genomes elucidate their genetic diversity and vector capacities.</title>
        <authorList>
            <person name="Jia N."/>
            <person name="Wang J."/>
            <person name="Shi W."/>
            <person name="Du L."/>
            <person name="Sun Y."/>
            <person name="Zhan W."/>
            <person name="Jiang J."/>
            <person name="Wang Q."/>
            <person name="Zhang B."/>
            <person name="Ji P."/>
            <person name="Sakyi L.B."/>
            <person name="Cui X."/>
            <person name="Yuan T."/>
            <person name="Jiang B."/>
            <person name="Yang W."/>
            <person name="Lam T.T.-Y."/>
            <person name="Chang Q."/>
            <person name="Ding S."/>
            <person name="Wang X."/>
            <person name="Zhu J."/>
            <person name="Ruan X."/>
            <person name="Zhao L."/>
            <person name="Wei J."/>
            <person name="Que T."/>
            <person name="Du C."/>
            <person name="Cheng J."/>
            <person name="Dai P."/>
            <person name="Han X."/>
            <person name="Huang E."/>
            <person name="Gao Y."/>
            <person name="Liu J."/>
            <person name="Shao H."/>
            <person name="Ye R."/>
            <person name="Li L."/>
            <person name="Wei W."/>
            <person name="Wang X."/>
            <person name="Wang C."/>
            <person name="Yang T."/>
            <person name="Huo Q."/>
            <person name="Li W."/>
            <person name="Guo W."/>
            <person name="Chen H."/>
            <person name="Zhou L."/>
            <person name="Ni X."/>
            <person name="Tian J."/>
            <person name="Zhou Y."/>
            <person name="Sheng Y."/>
            <person name="Liu T."/>
            <person name="Pan Y."/>
            <person name="Xia L."/>
            <person name="Li J."/>
            <person name="Zhao F."/>
            <person name="Cao W."/>
        </authorList>
    </citation>
    <scope>NUCLEOTIDE SEQUENCE</scope>
    <source>
        <strain evidence="1">Hyas-2018</strain>
    </source>
</reference>
<dbReference type="Proteomes" id="UP000821845">
    <property type="component" value="Chromosome 1"/>
</dbReference>
<evidence type="ECO:0000313" key="2">
    <source>
        <dbReference type="Proteomes" id="UP000821845"/>
    </source>
</evidence>
<comment type="caution">
    <text evidence="1">The sequence shown here is derived from an EMBL/GenBank/DDBJ whole genome shotgun (WGS) entry which is preliminary data.</text>
</comment>
<keyword evidence="2" id="KW-1185">Reference proteome</keyword>
<proteinExistence type="predicted"/>
<protein>
    <submittedName>
        <fullName evidence="1">Uncharacterized protein</fullName>
    </submittedName>
</protein>
<sequence length="202" mass="22133">MHTDVPQLLVSLGEAARETSGRRRRASVSPLRPTSPLLAAIKAVAEARAYRKPIITPPVMRTRSAIFFLFRMPKICSAGPSPRSRRARALRRSAAIKALLRQVGAAGRRHDLWLLMTEANGRGHMTASGRPRRRAAGQRRPKATARISALDGVTTRPRVGTSRSVAVRARVAKAVWPSLRHIHSATQFISCGTAIMDVLLEL</sequence>
<name>A0ACB7TP43_HYAAI</name>
<evidence type="ECO:0000313" key="1">
    <source>
        <dbReference type="EMBL" id="KAH6947886.1"/>
    </source>
</evidence>
<organism evidence="1 2">
    <name type="scientific">Hyalomma asiaticum</name>
    <name type="common">Tick</name>
    <dbReference type="NCBI Taxonomy" id="266040"/>
    <lineage>
        <taxon>Eukaryota</taxon>
        <taxon>Metazoa</taxon>
        <taxon>Ecdysozoa</taxon>
        <taxon>Arthropoda</taxon>
        <taxon>Chelicerata</taxon>
        <taxon>Arachnida</taxon>
        <taxon>Acari</taxon>
        <taxon>Parasitiformes</taxon>
        <taxon>Ixodida</taxon>
        <taxon>Ixodoidea</taxon>
        <taxon>Ixodidae</taxon>
        <taxon>Hyalomminae</taxon>
        <taxon>Hyalomma</taxon>
    </lineage>
</organism>
<accession>A0ACB7TP43</accession>
<gene>
    <name evidence="1" type="ORF">HPB50_021971</name>
</gene>